<evidence type="ECO:0000313" key="3">
    <source>
        <dbReference type="EMBL" id="KAF2713690.1"/>
    </source>
</evidence>
<reference evidence="3" key="1">
    <citation type="journal article" date="2020" name="Stud. Mycol.">
        <title>101 Dothideomycetes genomes: a test case for predicting lifestyles and emergence of pathogens.</title>
        <authorList>
            <person name="Haridas S."/>
            <person name="Albert R."/>
            <person name="Binder M."/>
            <person name="Bloem J."/>
            <person name="Labutti K."/>
            <person name="Salamov A."/>
            <person name="Andreopoulos B."/>
            <person name="Baker S."/>
            <person name="Barry K."/>
            <person name="Bills G."/>
            <person name="Bluhm B."/>
            <person name="Cannon C."/>
            <person name="Castanera R."/>
            <person name="Culley D."/>
            <person name="Daum C."/>
            <person name="Ezra D."/>
            <person name="Gonzalez J."/>
            <person name="Henrissat B."/>
            <person name="Kuo A."/>
            <person name="Liang C."/>
            <person name="Lipzen A."/>
            <person name="Lutzoni F."/>
            <person name="Magnuson J."/>
            <person name="Mondo S."/>
            <person name="Nolan M."/>
            <person name="Ohm R."/>
            <person name="Pangilinan J."/>
            <person name="Park H.-J."/>
            <person name="Ramirez L."/>
            <person name="Alfaro M."/>
            <person name="Sun H."/>
            <person name="Tritt A."/>
            <person name="Yoshinaga Y."/>
            <person name="Zwiers L.-H."/>
            <person name="Turgeon B."/>
            <person name="Goodwin S."/>
            <person name="Spatafora J."/>
            <person name="Crous P."/>
            <person name="Grigoriev I."/>
        </authorList>
    </citation>
    <scope>NUCLEOTIDE SEQUENCE</scope>
    <source>
        <strain evidence="3">CBS 279.74</strain>
    </source>
</reference>
<sequence length="204" mass="22873">MSPQPKPRPFLPPSTTVPSSSSPSSSYSSSSSSPPRSAKGTHNSSQHLSPIITTQQNNNTSSLPPPPYHDQETLLLLISPPRGTSSHNLAPNRLTTYLDSIIRQCRYKYNNNNNNNNKVNQGTNIQHRSDDVGEDGELGIKNEDKKKRRTRWKEYEENPVVDRWLAILFCVLLLSVLFNLFLLFNGPPGRRLPHGRAQGEGLKY</sequence>
<dbReference type="EMBL" id="MU005765">
    <property type="protein sequence ID" value="KAF2713690.1"/>
    <property type="molecule type" value="Genomic_DNA"/>
</dbReference>
<evidence type="ECO:0000256" key="1">
    <source>
        <dbReference type="SAM" id="MobiDB-lite"/>
    </source>
</evidence>
<name>A0A6G1KLL0_9PLEO</name>
<keyword evidence="2" id="KW-1133">Transmembrane helix</keyword>
<gene>
    <name evidence="3" type="ORF">K504DRAFT_498492</name>
</gene>
<dbReference type="Proteomes" id="UP000799428">
    <property type="component" value="Unassembled WGS sequence"/>
</dbReference>
<feature type="compositionally biased region" description="Low complexity" evidence="1">
    <location>
        <begin position="13"/>
        <end position="37"/>
    </location>
</feature>
<keyword evidence="2" id="KW-0472">Membrane</keyword>
<proteinExistence type="predicted"/>
<evidence type="ECO:0000313" key="4">
    <source>
        <dbReference type="Proteomes" id="UP000799428"/>
    </source>
</evidence>
<keyword evidence="2" id="KW-0812">Transmembrane</keyword>
<feature type="region of interest" description="Disordered" evidence="1">
    <location>
        <begin position="1"/>
        <end position="46"/>
    </location>
</feature>
<protein>
    <submittedName>
        <fullName evidence="3">Uncharacterized protein</fullName>
    </submittedName>
</protein>
<dbReference type="AlphaFoldDB" id="A0A6G1KLL0"/>
<feature type="compositionally biased region" description="Pro residues" evidence="1">
    <location>
        <begin position="1"/>
        <end position="12"/>
    </location>
</feature>
<keyword evidence="4" id="KW-1185">Reference proteome</keyword>
<accession>A0A6G1KLL0</accession>
<evidence type="ECO:0000256" key="2">
    <source>
        <dbReference type="SAM" id="Phobius"/>
    </source>
</evidence>
<organism evidence="3 4">
    <name type="scientific">Pleomassaria siparia CBS 279.74</name>
    <dbReference type="NCBI Taxonomy" id="1314801"/>
    <lineage>
        <taxon>Eukaryota</taxon>
        <taxon>Fungi</taxon>
        <taxon>Dikarya</taxon>
        <taxon>Ascomycota</taxon>
        <taxon>Pezizomycotina</taxon>
        <taxon>Dothideomycetes</taxon>
        <taxon>Pleosporomycetidae</taxon>
        <taxon>Pleosporales</taxon>
        <taxon>Pleomassariaceae</taxon>
        <taxon>Pleomassaria</taxon>
    </lineage>
</organism>
<feature type="transmembrane region" description="Helical" evidence="2">
    <location>
        <begin position="164"/>
        <end position="184"/>
    </location>
</feature>
<feature type="region of interest" description="Disordered" evidence="1">
    <location>
        <begin position="112"/>
        <end position="139"/>
    </location>
</feature>